<dbReference type="GO" id="GO:0003676">
    <property type="term" value="F:nucleic acid binding"/>
    <property type="evidence" value="ECO:0007669"/>
    <property type="project" value="InterPro"/>
</dbReference>
<dbReference type="InterPro" id="IPR036397">
    <property type="entry name" value="RNaseH_sf"/>
</dbReference>
<keyword evidence="2" id="KW-1185">Reference proteome</keyword>
<dbReference type="PANTHER" id="PTHR47266">
    <property type="entry name" value="ENDONUCLEASE-RELATED"/>
    <property type="match status" value="1"/>
</dbReference>
<dbReference type="InterPro" id="IPR052160">
    <property type="entry name" value="Gypsy_RT_Integrase-like"/>
</dbReference>
<dbReference type="InterPro" id="IPR012337">
    <property type="entry name" value="RNaseH-like_sf"/>
</dbReference>
<dbReference type="Gene3D" id="3.30.420.10">
    <property type="entry name" value="Ribonuclease H-like superfamily/Ribonuclease H"/>
    <property type="match status" value="1"/>
</dbReference>
<proteinExistence type="predicted"/>
<accession>A0A0C2NLG0</accession>
<protein>
    <submittedName>
        <fullName evidence="1">Uncharacterized protein</fullName>
    </submittedName>
</protein>
<dbReference type="Proteomes" id="UP000031668">
    <property type="component" value="Unassembled WGS sequence"/>
</dbReference>
<evidence type="ECO:0000313" key="1">
    <source>
        <dbReference type="EMBL" id="KII74872.1"/>
    </source>
</evidence>
<reference evidence="1 2" key="1">
    <citation type="journal article" date="2014" name="Genome Biol. Evol.">
        <title>The genome of the myxosporean Thelohanellus kitauei shows adaptations to nutrient acquisition within its fish host.</title>
        <authorList>
            <person name="Yang Y."/>
            <person name="Xiong J."/>
            <person name="Zhou Z."/>
            <person name="Huo F."/>
            <person name="Miao W."/>
            <person name="Ran C."/>
            <person name="Liu Y."/>
            <person name="Zhang J."/>
            <person name="Feng J."/>
            <person name="Wang M."/>
            <person name="Wang M."/>
            <person name="Wang L."/>
            <person name="Yao B."/>
        </authorList>
    </citation>
    <scope>NUCLEOTIDE SEQUENCE [LARGE SCALE GENOMIC DNA]</scope>
    <source>
        <strain evidence="1">Wuqing</strain>
    </source>
</reference>
<dbReference type="Gene3D" id="1.10.340.70">
    <property type="match status" value="1"/>
</dbReference>
<comment type="caution">
    <text evidence="1">The sequence shown here is derived from an EMBL/GenBank/DDBJ whole genome shotgun (WGS) entry which is preliminary data.</text>
</comment>
<evidence type="ECO:0000313" key="2">
    <source>
        <dbReference type="Proteomes" id="UP000031668"/>
    </source>
</evidence>
<dbReference type="OrthoDB" id="413122at2759"/>
<gene>
    <name evidence="1" type="ORF">RF11_12676</name>
</gene>
<name>A0A0C2NLG0_THEKT</name>
<dbReference type="AlphaFoldDB" id="A0A0C2NLG0"/>
<dbReference type="SUPFAM" id="SSF53098">
    <property type="entry name" value="Ribonuclease H-like"/>
    <property type="match status" value="1"/>
</dbReference>
<sequence length="140" mass="16092">MIEGSLYYVNNGSQSLVISEKICNDLVIKVHTDDLDHSGLRNTIQSLQNYYFWPNMIDIINRTPKAPLQPMRPDNAFTDCHVDFMGPLPVTSKGNKYVIIFVDRCTKWVEAFPLTDQTHESIRTMGDNSNHYYFNKQASS</sequence>
<dbReference type="EMBL" id="JWZT01000205">
    <property type="protein sequence ID" value="KII74872.1"/>
    <property type="molecule type" value="Genomic_DNA"/>
</dbReference>
<organism evidence="1 2">
    <name type="scientific">Thelohanellus kitauei</name>
    <name type="common">Myxosporean</name>
    <dbReference type="NCBI Taxonomy" id="669202"/>
    <lineage>
        <taxon>Eukaryota</taxon>
        <taxon>Metazoa</taxon>
        <taxon>Cnidaria</taxon>
        <taxon>Myxozoa</taxon>
        <taxon>Myxosporea</taxon>
        <taxon>Bivalvulida</taxon>
        <taxon>Platysporina</taxon>
        <taxon>Myxobolidae</taxon>
        <taxon>Thelohanellus</taxon>
    </lineage>
</organism>